<evidence type="ECO:0000256" key="2">
    <source>
        <dbReference type="ARBA" id="ARBA00022692"/>
    </source>
</evidence>
<dbReference type="GO" id="GO:0005886">
    <property type="term" value="C:plasma membrane"/>
    <property type="evidence" value="ECO:0007669"/>
    <property type="project" value="InterPro"/>
</dbReference>
<feature type="domain" description="Cadherin" evidence="9">
    <location>
        <begin position="450"/>
        <end position="525"/>
    </location>
</feature>
<dbReference type="PROSITE" id="PS00232">
    <property type="entry name" value="CADHERIN_1"/>
    <property type="match status" value="1"/>
</dbReference>
<dbReference type="InterPro" id="IPR050174">
    <property type="entry name" value="Protocadherin/Cadherin-CA"/>
</dbReference>
<organism evidence="10 11">
    <name type="scientific">Ameiurus melas</name>
    <name type="common">Black bullhead</name>
    <name type="synonym">Silurus melas</name>
    <dbReference type="NCBI Taxonomy" id="219545"/>
    <lineage>
        <taxon>Eukaryota</taxon>
        <taxon>Metazoa</taxon>
        <taxon>Chordata</taxon>
        <taxon>Craniata</taxon>
        <taxon>Vertebrata</taxon>
        <taxon>Euteleostomi</taxon>
        <taxon>Actinopterygii</taxon>
        <taxon>Neopterygii</taxon>
        <taxon>Teleostei</taxon>
        <taxon>Ostariophysi</taxon>
        <taxon>Siluriformes</taxon>
        <taxon>Ictaluridae</taxon>
        <taxon>Ameiurus</taxon>
    </lineage>
</organism>
<dbReference type="Pfam" id="PF00028">
    <property type="entry name" value="Cadherin"/>
    <property type="match status" value="1"/>
</dbReference>
<dbReference type="EMBL" id="JAAGNN010000006">
    <property type="protein sequence ID" value="KAF4087964.1"/>
    <property type="molecule type" value="Genomic_DNA"/>
</dbReference>
<evidence type="ECO:0000313" key="10">
    <source>
        <dbReference type="EMBL" id="KAF4087964.1"/>
    </source>
</evidence>
<dbReference type="GO" id="GO:0005509">
    <property type="term" value="F:calcium ion binding"/>
    <property type="evidence" value="ECO:0007669"/>
    <property type="project" value="UniProtKB-UniRule"/>
</dbReference>
<keyword evidence="5" id="KW-1133">Transmembrane helix</keyword>
<dbReference type="PROSITE" id="PS50268">
    <property type="entry name" value="CADHERIN_2"/>
    <property type="match status" value="3"/>
</dbReference>
<keyword evidence="2" id="KW-0812">Transmembrane</keyword>
<feature type="domain" description="Cadherin" evidence="9">
    <location>
        <begin position="46"/>
        <end position="144"/>
    </location>
</feature>
<keyword evidence="7" id="KW-0325">Glycoprotein</keyword>
<evidence type="ECO:0000259" key="9">
    <source>
        <dbReference type="PROSITE" id="PS50268"/>
    </source>
</evidence>
<keyword evidence="11" id="KW-1185">Reference proteome</keyword>
<dbReference type="AlphaFoldDB" id="A0A7J6AYM6"/>
<name>A0A7J6AYM6_AMEME</name>
<keyword evidence="3" id="KW-0677">Repeat</keyword>
<dbReference type="PRINTS" id="PR00205">
    <property type="entry name" value="CADHERIN"/>
</dbReference>
<evidence type="ECO:0000256" key="1">
    <source>
        <dbReference type="ARBA" id="ARBA00004167"/>
    </source>
</evidence>
<dbReference type="InterPro" id="IPR020894">
    <property type="entry name" value="Cadherin_CS"/>
</dbReference>
<evidence type="ECO:0000256" key="6">
    <source>
        <dbReference type="ARBA" id="ARBA00023136"/>
    </source>
</evidence>
<proteinExistence type="predicted"/>
<dbReference type="Proteomes" id="UP000593565">
    <property type="component" value="Unassembled WGS sequence"/>
</dbReference>
<dbReference type="FunFam" id="2.60.40.60:FF:000299">
    <property type="entry name" value="Predicted protein"/>
    <property type="match status" value="1"/>
</dbReference>
<dbReference type="PANTHER" id="PTHR24028:SF263">
    <property type="entry name" value="CADHERIN-RELATED FAMILY MEMBER 1"/>
    <property type="match status" value="1"/>
</dbReference>
<dbReference type="InterPro" id="IPR015919">
    <property type="entry name" value="Cadherin-like_sf"/>
</dbReference>
<reference evidence="10 11" key="1">
    <citation type="submission" date="2020-02" db="EMBL/GenBank/DDBJ databases">
        <title>A chromosome-scale genome assembly of the black bullhead catfish (Ameiurus melas).</title>
        <authorList>
            <person name="Wen M."/>
            <person name="Zham M."/>
            <person name="Cabau C."/>
            <person name="Klopp C."/>
            <person name="Donnadieu C."/>
            <person name="Roques C."/>
            <person name="Bouchez O."/>
            <person name="Lampietro C."/>
            <person name="Jouanno E."/>
            <person name="Herpin A."/>
            <person name="Louis A."/>
            <person name="Berthelot C."/>
            <person name="Parey E."/>
            <person name="Roest-Crollius H."/>
            <person name="Braasch I."/>
            <person name="Postlethwait J."/>
            <person name="Robinson-Rechavi M."/>
            <person name="Echchiki A."/>
            <person name="Begum T."/>
            <person name="Montfort J."/>
            <person name="Schartl M."/>
            <person name="Bobe J."/>
            <person name="Guiguen Y."/>
        </authorList>
    </citation>
    <scope>NUCLEOTIDE SEQUENCE [LARGE SCALE GENOMIC DNA]</scope>
    <source>
        <strain evidence="10">M_S1</strain>
        <tissue evidence="10">Blood</tissue>
    </source>
</reference>
<feature type="non-terminal residue" evidence="10">
    <location>
        <position position="1"/>
    </location>
</feature>
<accession>A0A7J6AYM6</accession>
<dbReference type="SUPFAM" id="SSF49313">
    <property type="entry name" value="Cadherin-like"/>
    <property type="match status" value="3"/>
</dbReference>
<keyword evidence="6" id="KW-0472">Membrane</keyword>
<evidence type="ECO:0000256" key="8">
    <source>
        <dbReference type="PROSITE-ProRule" id="PRU00043"/>
    </source>
</evidence>
<dbReference type="InterPro" id="IPR002126">
    <property type="entry name" value="Cadherin-like_dom"/>
</dbReference>
<keyword evidence="4 8" id="KW-0106">Calcium</keyword>
<evidence type="ECO:0000313" key="11">
    <source>
        <dbReference type="Proteomes" id="UP000593565"/>
    </source>
</evidence>
<sequence>MDVVFVLESDRNILTMKSRRRETKLLGQICAGFLAIFLSFTVVSANPVVYSEEVEESAPVGSVVLQFGRECSSVGLRGTLLGEHASDFSLIHSAERGFLLKTAKSLDRELMSRYEVIALLPGCALNPVAINIEVLDQNDNPPQFITTTERIEIDELTAVGSELLRLSAQDKDAGRNGAITFFTSPNPNIHVVPKTGQVVLVRSVRAPSNLTVPVYARDNGDAALHSEPLQLHIAVTSARLTAKERTGRRRRTRAVSEELSYTVALSEYAVAGDVIFTVPDQKFEEKRFELLSPEAGSPVRVVRETGRVYLMHQLTSSVQVVVKILNVRGDEWYLCRLSVTLPGMSDMQWTMFPEPYLATVEPGAAPGSVVYKLVVRQRDGSLEVAQFFLVDGGEDCFEVDRSLGEVRTTGRPLSPGKEYTLTVQAVDAQGRKGPHTSVAILVGLRPPQFSNTSYTMYIPESTGVGHAVAVVQAVSFQRKTLSYMLLVNSGNLFSINQESGALSLTHTVDYESGPHLHHLQVRASEADTGLSN</sequence>
<dbReference type="GO" id="GO:0007156">
    <property type="term" value="P:homophilic cell adhesion via plasma membrane adhesion molecules"/>
    <property type="evidence" value="ECO:0007669"/>
    <property type="project" value="InterPro"/>
</dbReference>
<dbReference type="Gene3D" id="2.60.40.60">
    <property type="entry name" value="Cadherins"/>
    <property type="match status" value="4"/>
</dbReference>
<dbReference type="PANTHER" id="PTHR24028">
    <property type="entry name" value="CADHERIN-87A"/>
    <property type="match status" value="1"/>
</dbReference>
<evidence type="ECO:0000256" key="4">
    <source>
        <dbReference type="ARBA" id="ARBA00022837"/>
    </source>
</evidence>
<evidence type="ECO:0000256" key="3">
    <source>
        <dbReference type="ARBA" id="ARBA00022737"/>
    </source>
</evidence>
<comment type="caution">
    <text evidence="10">The sequence shown here is derived from an EMBL/GenBank/DDBJ whole genome shotgun (WGS) entry which is preliminary data.</text>
</comment>
<evidence type="ECO:0000256" key="7">
    <source>
        <dbReference type="ARBA" id="ARBA00023180"/>
    </source>
</evidence>
<dbReference type="GO" id="GO:0009653">
    <property type="term" value="P:anatomical structure morphogenesis"/>
    <property type="evidence" value="ECO:0007669"/>
    <property type="project" value="UniProtKB-ARBA"/>
</dbReference>
<comment type="subcellular location">
    <subcellularLocation>
        <location evidence="1">Membrane</location>
        <topology evidence="1">Single-pass membrane protein</topology>
    </subcellularLocation>
</comment>
<gene>
    <name evidence="10" type="ORF">AMELA_G00077020</name>
</gene>
<feature type="domain" description="Cadherin" evidence="9">
    <location>
        <begin position="145"/>
        <end position="246"/>
    </location>
</feature>
<dbReference type="CDD" id="cd11304">
    <property type="entry name" value="Cadherin_repeat"/>
    <property type="match status" value="4"/>
</dbReference>
<dbReference type="FunFam" id="2.60.40.60:FF:000232">
    <property type="entry name" value="Neural-cadherin"/>
    <property type="match status" value="1"/>
</dbReference>
<evidence type="ECO:0000256" key="5">
    <source>
        <dbReference type="ARBA" id="ARBA00022989"/>
    </source>
</evidence>
<protein>
    <recommendedName>
        <fullName evidence="9">Cadherin domain-containing protein</fullName>
    </recommendedName>
</protein>